<sequence>MFILSRSFAMGAMLLPGDNVCRNAGFVNPASGAKDERR</sequence>
<name>A0A127PEI4_9BURK</name>
<protein>
    <submittedName>
        <fullName evidence="1">Uncharacterized protein</fullName>
    </submittedName>
</protein>
<gene>
    <name evidence="1" type="ORF">CFter6_3492</name>
</gene>
<dbReference type="Proteomes" id="UP000072421">
    <property type="component" value="Chromosome"/>
</dbReference>
<dbReference type="EMBL" id="CP013232">
    <property type="protein sequence ID" value="AMO96125.1"/>
    <property type="molecule type" value="Genomic_DNA"/>
</dbReference>
<dbReference type="AlphaFoldDB" id="A0A127PEI4"/>
<reference evidence="1" key="1">
    <citation type="submission" date="2015-11" db="EMBL/GenBank/DDBJ databases">
        <title>Exploring the genomic traits of fungus-feeding bacterial genus Collimonas.</title>
        <authorList>
            <person name="Song C."/>
            <person name="Schmidt R."/>
            <person name="de Jager V."/>
            <person name="Krzyzanowska D."/>
            <person name="Jongedijk E."/>
            <person name="Cankar K."/>
            <person name="Beekwilder J."/>
            <person name="van Veen A."/>
            <person name="de Boer W."/>
            <person name="van Veen J.A."/>
            <person name="Garbeva P."/>
        </authorList>
    </citation>
    <scope>NUCLEOTIDE SEQUENCE [LARGE SCALE GENOMIC DNA]</scope>
    <source>
        <strain evidence="1">Ter6</strain>
    </source>
</reference>
<evidence type="ECO:0000313" key="1">
    <source>
        <dbReference type="EMBL" id="AMO96125.1"/>
    </source>
</evidence>
<proteinExistence type="predicted"/>
<organism evidence="1">
    <name type="scientific">Collimonas fungivorans</name>
    <dbReference type="NCBI Taxonomy" id="158899"/>
    <lineage>
        <taxon>Bacteria</taxon>
        <taxon>Pseudomonadati</taxon>
        <taxon>Pseudomonadota</taxon>
        <taxon>Betaproteobacteria</taxon>
        <taxon>Burkholderiales</taxon>
        <taxon>Oxalobacteraceae</taxon>
        <taxon>Collimonas</taxon>
    </lineage>
</organism>
<accession>A0A127PEI4</accession>